<evidence type="ECO:0000256" key="5">
    <source>
        <dbReference type="ARBA" id="ARBA00023136"/>
    </source>
</evidence>
<evidence type="ECO:0008006" key="9">
    <source>
        <dbReference type="Google" id="ProtNLM"/>
    </source>
</evidence>
<feature type="transmembrane region" description="Helical" evidence="6">
    <location>
        <begin position="49"/>
        <end position="69"/>
    </location>
</feature>
<dbReference type="OrthoDB" id="4476201at2759"/>
<comment type="caution">
    <text evidence="7">The sequence shown here is derived from an EMBL/GenBank/DDBJ whole genome shotgun (WGS) entry which is preliminary data.</text>
</comment>
<keyword evidence="5 6" id="KW-0472">Membrane</keyword>
<dbReference type="PIRSF" id="PIRSF006060">
    <property type="entry name" value="AA_transporter"/>
    <property type="match status" value="1"/>
</dbReference>
<evidence type="ECO:0000313" key="7">
    <source>
        <dbReference type="EMBL" id="KAF4973335.1"/>
    </source>
</evidence>
<dbReference type="InterPro" id="IPR002293">
    <property type="entry name" value="AA/rel_permease1"/>
</dbReference>
<accession>A0A8H4UBF9</accession>
<evidence type="ECO:0000256" key="4">
    <source>
        <dbReference type="ARBA" id="ARBA00022989"/>
    </source>
</evidence>
<dbReference type="Gene3D" id="1.20.1740.10">
    <property type="entry name" value="Amino acid/polyamine transporter I"/>
    <property type="match status" value="1"/>
</dbReference>
<evidence type="ECO:0000256" key="2">
    <source>
        <dbReference type="ARBA" id="ARBA00022448"/>
    </source>
</evidence>
<dbReference type="Proteomes" id="UP000635477">
    <property type="component" value="Unassembled WGS sequence"/>
</dbReference>
<feature type="transmembrane region" description="Helical" evidence="6">
    <location>
        <begin position="142"/>
        <end position="166"/>
    </location>
</feature>
<proteinExistence type="predicted"/>
<dbReference type="PANTHER" id="PTHR45649">
    <property type="entry name" value="AMINO-ACID PERMEASE BAT1"/>
    <property type="match status" value="1"/>
</dbReference>
<feature type="transmembrane region" description="Helical" evidence="6">
    <location>
        <begin position="173"/>
        <end position="193"/>
    </location>
</feature>
<feature type="transmembrane region" description="Helical" evidence="6">
    <location>
        <begin position="423"/>
        <end position="446"/>
    </location>
</feature>
<keyword evidence="2" id="KW-0813">Transport</keyword>
<keyword evidence="4 6" id="KW-1133">Transmembrane helix</keyword>
<feature type="transmembrane region" description="Helical" evidence="6">
    <location>
        <begin position="378"/>
        <end position="402"/>
    </location>
</feature>
<feature type="transmembrane region" description="Helical" evidence="6">
    <location>
        <begin position="352"/>
        <end position="372"/>
    </location>
</feature>
<dbReference type="PANTHER" id="PTHR45649:SF14">
    <property type="entry name" value="GABA PERMEASE"/>
    <property type="match status" value="1"/>
</dbReference>
<evidence type="ECO:0000256" key="3">
    <source>
        <dbReference type="ARBA" id="ARBA00022692"/>
    </source>
</evidence>
<keyword evidence="3 6" id="KW-0812">Transmembrane</keyword>
<dbReference type="AlphaFoldDB" id="A0A8H4UBF9"/>
<sequence>MASPTQTQEGQLQKRFTKITMIGMAFAILNTWISLAGSLGLVMPSGGSVSFVYGFIFCVICNICLSASVGELASRWPTAGGQYHHAYALATDKWKNLMSFLVGWTNIAGWLSLNTTAAYFGARFLAAAAVTGSGGTYEITQWGTYLMFVAVSVIGVLLNIFAYPILNRWNEGALYWSITSVIVISIVLLSTSPKTDAKFVFTNFSNTTGWSDGTAWMLGLLQSALSLIGFDAVAHMTEEMPRPAKDAPQAMIAAVLVGGVTGIVFILVMLFCFVDVELLLSSPTQSPLTEMIHRATGSSVAATILSIAVALCFVNGANGCVTSGSRLIWSMARDNGTPCAQFLSHLHPKLNVPVRAILVQAVFNLLFGLLYLGPEVAFNAYIASCTLFLNLSYAAPVIILLIRGRSFILSDPPEFSLGRGLGYVVNYIAVIFVLVTSVFFCFPPAIPVNVSTMNYVTAVVGIFLIFVTALYLFKRKSYNGPKLDFILGEELPVTDLASTELQAEKTSSSHSNHKG</sequence>
<dbReference type="EMBL" id="JABEYC010000862">
    <property type="protein sequence ID" value="KAF4973335.1"/>
    <property type="molecule type" value="Genomic_DNA"/>
</dbReference>
<gene>
    <name evidence="7" type="ORF">FZEAL_9351</name>
</gene>
<dbReference type="GO" id="GO:0022857">
    <property type="term" value="F:transmembrane transporter activity"/>
    <property type="evidence" value="ECO:0007669"/>
    <property type="project" value="InterPro"/>
</dbReference>
<reference evidence="7" key="1">
    <citation type="journal article" date="2020" name="BMC Genomics">
        <title>Correction to: Identification and distribution of gene clusters required for synthesis of sphingolipid metabolism inhibitors in diverse species of the filamentous fungus Fusarium.</title>
        <authorList>
            <person name="Kim H.S."/>
            <person name="Lohmar J.M."/>
            <person name="Busman M."/>
            <person name="Brown D.W."/>
            <person name="Naumann T.A."/>
            <person name="Divon H.H."/>
            <person name="Lysoe E."/>
            <person name="Uhlig S."/>
            <person name="Proctor R.H."/>
        </authorList>
    </citation>
    <scope>NUCLEOTIDE SEQUENCE</scope>
    <source>
        <strain evidence="7">NRRL 22465</strain>
    </source>
</reference>
<keyword evidence="8" id="KW-1185">Reference proteome</keyword>
<protein>
    <recommendedName>
        <fullName evidence="9">Choline transport protein</fullName>
    </recommendedName>
</protein>
<reference evidence="7" key="2">
    <citation type="submission" date="2020-05" db="EMBL/GenBank/DDBJ databases">
        <authorList>
            <person name="Kim H.-S."/>
            <person name="Proctor R.H."/>
            <person name="Brown D.W."/>
        </authorList>
    </citation>
    <scope>NUCLEOTIDE SEQUENCE</scope>
    <source>
        <strain evidence="7">NRRL 22465</strain>
    </source>
</reference>
<feature type="transmembrane region" description="Helical" evidence="6">
    <location>
        <begin position="21"/>
        <end position="43"/>
    </location>
</feature>
<name>A0A8H4UBF9_9HYPO</name>
<dbReference type="Pfam" id="PF13520">
    <property type="entry name" value="AA_permease_2"/>
    <property type="match status" value="1"/>
</dbReference>
<organism evidence="7 8">
    <name type="scientific">Fusarium zealandicum</name>
    <dbReference type="NCBI Taxonomy" id="1053134"/>
    <lineage>
        <taxon>Eukaryota</taxon>
        <taxon>Fungi</taxon>
        <taxon>Dikarya</taxon>
        <taxon>Ascomycota</taxon>
        <taxon>Pezizomycotina</taxon>
        <taxon>Sordariomycetes</taxon>
        <taxon>Hypocreomycetidae</taxon>
        <taxon>Hypocreales</taxon>
        <taxon>Nectriaceae</taxon>
        <taxon>Fusarium</taxon>
        <taxon>Fusarium staphyleae species complex</taxon>
    </lineage>
</organism>
<feature type="transmembrane region" description="Helical" evidence="6">
    <location>
        <begin position="101"/>
        <end position="122"/>
    </location>
</feature>
<feature type="transmembrane region" description="Helical" evidence="6">
    <location>
        <begin position="300"/>
        <end position="321"/>
    </location>
</feature>
<dbReference type="GO" id="GO:0016020">
    <property type="term" value="C:membrane"/>
    <property type="evidence" value="ECO:0007669"/>
    <property type="project" value="UniProtKB-SubCell"/>
</dbReference>
<evidence type="ECO:0000313" key="8">
    <source>
        <dbReference type="Proteomes" id="UP000635477"/>
    </source>
</evidence>
<feature type="transmembrane region" description="Helical" evidence="6">
    <location>
        <begin position="255"/>
        <end position="280"/>
    </location>
</feature>
<feature type="transmembrane region" description="Helical" evidence="6">
    <location>
        <begin position="452"/>
        <end position="473"/>
    </location>
</feature>
<evidence type="ECO:0000256" key="1">
    <source>
        <dbReference type="ARBA" id="ARBA00004141"/>
    </source>
</evidence>
<evidence type="ECO:0000256" key="6">
    <source>
        <dbReference type="SAM" id="Phobius"/>
    </source>
</evidence>
<comment type="subcellular location">
    <subcellularLocation>
        <location evidence="1">Membrane</location>
        <topology evidence="1">Multi-pass membrane protein</topology>
    </subcellularLocation>
</comment>